<protein>
    <recommendedName>
        <fullName evidence="3">VCBS repeat-containing protein</fullName>
    </recommendedName>
</protein>
<comment type="caution">
    <text evidence="1">The sequence shown here is derived from an EMBL/GenBank/DDBJ whole genome shotgun (WGS) entry which is preliminary data.</text>
</comment>
<sequence>MKVSIFTLIIASIALFVTNYRVCATPQSGLPIGFVGGCEIDLNADGNLDLALLLNTAEGYELVVMMRMGENIKSYVVTSANSKTFLTCHYGKELKATIAGKGKREHGETYQVNGAYLMLTQPESSAAAYFWSKDKFKEVWISD</sequence>
<name>A0A6N9TN90_DISTH</name>
<evidence type="ECO:0008006" key="3">
    <source>
        <dbReference type="Google" id="ProtNLM"/>
    </source>
</evidence>
<dbReference type="RefSeq" id="WP_163298747.1">
    <property type="nucleotide sequence ID" value="NZ_JAAGRR010000070.1"/>
</dbReference>
<proteinExistence type="predicted"/>
<reference evidence="1 2" key="1">
    <citation type="submission" date="2020-02" db="EMBL/GenBank/DDBJ databases">
        <title>Comparative genomics of sulfur disproportionating microorganisms.</title>
        <authorList>
            <person name="Ward L.M."/>
            <person name="Bertran E."/>
            <person name="Johnston D.T."/>
        </authorList>
    </citation>
    <scope>NUCLEOTIDE SEQUENCE [LARGE SCALE GENOMIC DNA]</scope>
    <source>
        <strain evidence="1 2">DSM 100025</strain>
    </source>
</reference>
<dbReference type="EMBL" id="JAAGRR010000070">
    <property type="protein sequence ID" value="NDY42609.1"/>
    <property type="molecule type" value="Genomic_DNA"/>
</dbReference>
<organism evidence="1 2">
    <name type="scientific">Dissulfurirhabdus thermomarina</name>
    <dbReference type="NCBI Taxonomy" id="1765737"/>
    <lineage>
        <taxon>Bacteria</taxon>
        <taxon>Deltaproteobacteria</taxon>
        <taxon>Dissulfurirhabdaceae</taxon>
        <taxon>Dissulfurirhabdus</taxon>
    </lineage>
</organism>
<dbReference type="Proteomes" id="UP000469346">
    <property type="component" value="Unassembled WGS sequence"/>
</dbReference>
<evidence type="ECO:0000313" key="2">
    <source>
        <dbReference type="Proteomes" id="UP000469346"/>
    </source>
</evidence>
<keyword evidence="2" id="KW-1185">Reference proteome</keyword>
<gene>
    <name evidence="1" type="ORF">G3N55_07100</name>
</gene>
<accession>A0A6N9TN90</accession>
<evidence type="ECO:0000313" key="1">
    <source>
        <dbReference type="EMBL" id="NDY42609.1"/>
    </source>
</evidence>
<dbReference type="AlphaFoldDB" id="A0A6N9TN90"/>